<reference evidence="2 3" key="1">
    <citation type="submission" date="2022-06" db="EMBL/GenBank/DDBJ databases">
        <title>Haloarcula sp. a new haloarchaeum isolate from saline soil.</title>
        <authorList>
            <person name="Strakova D."/>
            <person name="Galisteo C."/>
            <person name="Sanchez-Porro C."/>
            <person name="Ventosa A."/>
        </authorList>
    </citation>
    <scope>NUCLEOTIDE SEQUENCE [LARGE SCALE GENOMIC DNA]</scope>
    <source>
        <strain evidence="2 3">S1CR25-12</strain>
    </source>
</reference>
<dbReference type="EMBL" id="JAMQON010000001">
    <property type="protein sequence ID" value="MDS0258484.1"/>
    <property type="molecule type" value="Genomic_DNA"/>
</dbReference>
<sequence>MSLRSYARWVLATDIGRSVAPDEPIPLARIARYSLYAVAIFAAGTLCAGFVASLVRLVGVSLYGVVTPLGRPVLDAVLPVRDGIRAFALLVAVGVFLTQFER</sequence>
<organism evidence="2 3">
    <name type="scientific">Haloarcula saliterrae</name>
    <dbReference type="NCBI Taxonomy" id="2950534"/>
    <lineage>
        <taxon>Archaea</taxon>
        <taxon>Methanobacteriati</taxon>
        <taxon>Methanobacteriota</taxon>
        <taxon>Stenosarchaea group</taxon>
        <taxon>Halobacteria</taxon>
        <taxon>Halobacteriales</taxon>
        <taxon>Haloarculaceae</taxon>
        <taxon>Haloarcula</taxon>
    </lineage>
</organism>
<accession>A0ABU2F8A8</accession>
<keyword evidence="1" id="KW-0812">Transmembrane</keyword>
<feature type="transmembrane region" description="Helical" evidence="1">
    <location>
        <begin position="35"/>
        <end position="63"/>
    </location>
</feature>
<name>A0ABU2F8A8_9EURY</name>
<comment type="caution">
    <text evidence="2">The sequence shown here is derived from an EMBL/GenBank/DDBJ whole genome shotgun (WGS) entry which is preliminary data.</text>
</comment>
<keyword evidence="3" id="KW-1185">Reference proteome</keyword>
<evidence type="ECO:0000256" key="1">
    <source>
        <dbReference type="SAM" id="Phobius"/>
    </source>
</evidence>
<protein>
    <submittedName>
        <fullName evidence="2">Uncharacterized protein</fullName>
    </submittedName>
</protein>
<keyword evidence="1" id="KW-1133">Transmembrane helix</keyword>
<dbReference type="Proteomes" id="UP001259659">
    <property type="component" value="Unassembled WGS sequence"/>
</dbReference>
<evidence type="ECO:0000313" key="2">
    <source>
        <dbReference type="EMBL" id="MDS0258484.1"/>
    </source>
</evidence>
<keyword evidence="1" id="KW-0472">Membrane</keyword>
<evidence type="ECO:0000313" key="3">
    <source>
        <dbReference type="Proteomes" id="UP001259659"/>
    </source>
</evidence>
<gene>
    <name evidence="2" type="ORF">NDI56_03550</name>
</gene>
<feature type="transmembrane region" description="Helical" evidence="1">
    <location>
        <begin position="83"/>
        <end position="100"/>
    </location>
</feature>
<dbReference type="RefSeq" id="WP_310918049.1">
    <property type="nucleotide sequence ID" value="NZ_JAMQON010000001.1"/>
</dbReference>
<proteinExistence type="predicted"/>